<dbReference type="SUPFAM" id="SSF52374">
    <property type="entry name" value="Nucleotidylyl transferase"/>
    <property type="match status" value="1"/>
</dbReference>
<dbReference type="NCBIfam" id="TIGR00125">
    <property type="entry name" value="cyt_tran_rel"/>
    <property type="match status" value="1"/>
</dbReference>
<keyword evidence="2" id="KW-0548">Nucleotidyltransferase</keyword>
<keyword evidence="1" id="KW-0808">Transferase</keyword>
<dbReference type="PATRIC" id="fig|1408281.3.peg.1198"/>
<dbReference type="RefSeq" id="WP_052571176.1">
    <property type="nucleotide sequence ID" value="NZ_CP009498.1"/>
</dbReference>
<dbReference type="Gene3D" id="3.40.50.620">
    <property type="entry name" value="HUPs"/>
    <property type="match status" value="1"/>
</dbReference>
<evidence type="ECO:0000256" key="1">
    <source>
        <dbReference type="ARBA" id="ARBA00022679"/>
    </source>
</evidence>
<protein>
    <submittedName>
        <fullName evidence="4">ADP-heptose synthase</fullName>
    </submittedName>
</protein>
<dbReference type="PANTHER" id="PTHR43793">
    <property type="entry name" value="FAD SYNTHASE"/>
    <property type="match status" value="1"/>
</dbReference>
<dbReference type="Pfam" id="PF01467">
    <property type="entry name" value="CTP_transf_like"/>
    <property type="match status" value="1"/>
</dbReference>
<dbReference type="EMBL" id="CP009498">
    <property type="protein sequence ID" value="AKL98541.1"/>
    <property type="molecule type" value="Genomic_DNA"/>
</dbReference>
<evidence type="ECO:0000259" key="3">
    <source>
        <dbReference type="Pfam" id="PF01467"/>
    </source>
</evidence>
<evidence type="ECO:0000256" key="2">
    <source>
        <dbReference type="ARBA" id="ARBA00022695"/>
    </source>
</evidence>
<accession>A0A0G3WIS2</accession>
<dbReference type="Proteomes" id="UP000035337">
    <property type="component" value="Chromosome"/>
</dbReference>
<evidence type="ECO:0000313" key="4">
    <source>
        <dbReference type="EMBL" id="AKL98541.1"/>
    </source>
</evidence>
<feature type="domain" description="Cytidyltransferase-like" evidence="3">
    <location>
        <begin position="27"/>
        <end position="139"/>
    </location>
</feature>
<gene>
    <name evidence="4" type="primary">rfaE</name>
    <name evidence="4" type="ORF">Epro_1162</name>
</gene>
<dbReference type="STRING" id="1408281.Epro_1162"/>
<reference evidence="4 5" key="1">
    <citation type="submission" date="2014-09" db="EMBL/GenBank/DDBJ databases">
        <title>Complete genome sequence of Endomicrobium proavitum.</title>
        <authorList>
            <person name="Zheng H."/>
        </authorList>
    </citation>
    <scope>NUCLEOTIDE SEQUENCE [LARGE SCALE GENOMIC DNA]</scope>
    <source>
        <strain evidence="4 5">Rsa215</strain>
    </source>
</reference>
<dbReference type="AlphaFoldDB" id="A0A0G3WIS2"/>
<keyword evidence="5" id="KW-1185">Reference proteome</keyword>
<dbReference type="PANTHER" id="PTHR43793:SF2">
    <property type="entry name" value="BIFUNCTIONAL PROTEIN HLDE"/>
    <property type="match status" value="1"/>
</dbReference>
<dbReference type="InterPro" id="IPR004821">
    <property type="entry name" value="Cyt_trans-like"/>
</dbReference>
<name>A0A0G3WIS2_9BACT</name>
<organism evidence="4 5">
    <name type="scientific">Endomicrobium proavitum</name>
    <dbReference type="NCBI Taxonomy" id="1408281"/>
    <lineage>
        <taxon>Bacteria</taxon>
        <taxon>Pseudomonadati</taxon>
        <taxon>Elusimicrobiota</taxon>
        <taxon>Endomicrobiia</taxon>
        <taxon>Endomicrobiales</taxon>
        <taxon>Endomicrobiaceae</taxon>
        <taxon>Endomicrobium</taxon>
    </lineage>
</organism>
<dbReference type="KEGG" id="epo:Epro_1162"/>
<dbReference type="GO" id="GO:0016779">
    <property type="term" value="F:nucleotidyltransferase activity"/>
    <property type="evidence" value="ECO:0007669"/>
    <property type="project" value="UniProtKB-KW"/>
</dbReference>
<sequence length="161" mass="18011">MKNRALTRKELQAEIKKLQKSGKKVVFTNGCFDLLHLGHTSLFKKAKSLGDVLVVAINSDKSLSCLKGPKRPLVGEKDRAQLLLALKPVDYVVVFGEQTPHELLKAVKPDVLVKGGDYKLQDIVGREFVKKVYRYPFVKGKSTTNLINTIVERYGKKTSSK</sequence>
<dbReference type="OrthoDB" id="9795543at2"/>
<dbReference type="InterPro" id="IPR014729">
    <property type="entry name" value="Rossmann-like_a/b/a_fold"/>
</dbReference>
<proteinExistence type="predicted"/>
<evidence type="ECO:0000313" key="5">
    <source>
        <dbReference type="Proteomes" id="UP000035337"/>
    </source>
</evidence>
<dbReference type="InterPro" id="IPR050385">
    <property type="entry name" value="Archaeal_FAD_synthase"/>
</dbReference>